<reference evidence="4" key="1">
    <citation type="submission" date="2021-01" db="EMBL/GenBank/DDBJ databases">
        <authorList>
            <person name="Corre E."/>
            <person name="Pelletier E."/>
            <person name="Niang G."/>
            <person name="Scheremetjew M."/>
            <person name="Finn R."/>
            <person name="Kale V."/>
            <person name="Holt S."/>
            <person name="Cochrane G."/>
            <person name="Meng A."/>
            <person name="Brown T."/>
            <person name="Cohen L."/>
        </authorList>
    </citation>
    <scope>NUCLEOTIDE SEQUENCE</scope>
    <source>
        <strain evidence="4">MM31A-1</strain>
    </source>
</reference>
<evidence type="ECO:0000256" key="1">
    <source>
        <dbReference type="SAM" id="MobiDB-lite"/>
    </source>
</evidence>
<accession>A0A7S3PTU5</accession>
<feature type="transmembrane region" description="Helical" evidence="2">
    <location>
        <begin position="109"/>
        <end position="130"/>
    </location>
</feature>
<name>A0A7S3PTU5_9STRA</name>
<dbReference type="AlphaFoldDB" id="A0A7S3PTU5"/>
<keyword evidence="2" id="KW-0472">Membrane</keyword>
<dbReference type="GO" id="GO:0005524">
    <property type="term" value="F:ATP binding"/>
    <property type="evidence" value="ECO:0007669"/>
    <property type="project" value="InterPro"/>
</dbReference>
<dbReference type="Gene3D" id="1.10.510.10">
    <property type="entry name" value="Transferase(Phosphotransferase) domain 1"/>
    <property type="match status" value="1"/>
</dbReference>
<proteinExistence type="predicted"/>
<organism evidence="4">
    <name type="scientific">Chaetoceros debilis</name>
    <dbReference type="NCBI Taxonomy" id="122233"/>
    <lineage>
        <taxon>Eukaryota</taxon>
        <taxon>Sar</taxon>
        <taxon>Stramenopiles</taxon>
        <taxon>Ochrophyta</taxon>
        <taxon>Bacillariophyta</taxon>
        <taxon>Coscinodiscophyceae</taxon>
        <taxon>Chaetocerotophycidae</taxon>
        <taxon>Chaetocerotales</taxon>
        <taxon>Chaetocerotaceae</taxon>
        <taxon>Chaetoceros</taxon>
    </lineage>
</organism>
<dbReference type="GO" id="GO:0005737">
    <property type="term" value="C:cytoplasm"/>
    <property type="evidence" value="ECO:0007669"/>
    <property type="project" value="TreeGrafter"/>
</dbReference>
<dbReference type="InterPro" id="IPR001245">
    <property type="entry name" value="Ser-Thr/Tyr_kinase_cat_dom"/>
</dbReference>
<dbReference type="EMBL" id="HBIO01000221">
    <property type="protein sequence ID" value="CAE0455322.1"/>
    <property type="molecule type" value="Transcribed_RNA"/>
</dbReference>
<feature type="compositionally biased region" description="Polar residues" evidence="1">
    <location>
        <begin position="1"/>
        <end position="10"/>
    </location>
</feature>
<dbReference type="Pfam" id="PF07714">
    <property type="entry name" value="PK_Tyr_Ser-Thr"/>
    <property type="match status" value="1"/>
</dbReference>
<dbReference type="PROSITE" id="PS50011">
    <property type="entry name" value="PROTEIN_KINASE_DOM"/>
    <property type="match status" value="1"/>
</dbReference>
<evidence type="ECO:0000256" key="2">
    <source>
        <dbReference type="SAM" id="Phobius"/>
    </source>
</evidence>
<evidence type="ECO:0000259" key="3">
    <source>
        <dbReference type="PROSITE" id="PS50011"/>
    </source>
</evidence>
<feature type="compositionally biased region" description="Low complexity" evidence="1">
    <location>
        <begin position="17"/>
        <end position="37"/>
    </location>
</feature>
<dbReference type="InterPro" id="IPR050167">
    <property type="entry name" value="Ser_Thr_protein_kinase"/>
</dbReference>
<dbReference type="GO" id="GO:0004672">
    <property type="term" value="F:protein kinase activity"/>
    <property type="evidence" value="ECO:0007669"/>
    <property type="project" value="InterPro"/>
</dbReference>
<keyword evidence="2" id="KW-0812">Transmembrane</keyword>
<keyword evidence="2" id="KW-1133">Transmembrane helix</keyword>
<dbReference type="PANTHER" id="PTHR23257">
    <property type="entry name" value="SERINE-THREONINE PROTEIN KINASE"/>
    <property type="match status" value="1"/>
</dbReference>
<gene>
    <name evidence="4" type="ORF">CDEB00056_LOCUS163</name>
</gene>
<dbReference type="InterPro" id="IPR000719">
    <property type="entry name" value="Prot_kinase_dom"/>
</dbReference>
<dbReference type="SUPFAM" id="SSF56112">
    <property type="entry name" value="Protein kinase-like (PK-like)"/>
    <property type="match status" value="1"/>
</dbReference>
<dbReference type="PANTHER" id="PTHR23257:SF958">
    <property type="entry name" value="SERINE_THREONINE-PROTEIN KINASE WNK4"/>
    <property type="match status" value="1"/>
</dbReference>
<feature type="domain" description="Protein kinase" evidence="3">
    <location>
        <begin position="328"/>
        <end position="616"/>
    </location>
</feature>
<feature type="compositionally biased region" description="Basic and acidic residues" evidence="1">
    <location>
        <begin position="38"/>
        <end position="53"/>
    </location>
</feature>
<dbReference type="GO" id="GO:0007165">
    <property type="term" value="P:signal transduction"/>
    <property type="evidence" value="ECO:0007669"/>
    <property type="project" value="TreeGrafter"/>
</dbReference>
<sequence length="637" mass="73456">MPLTEITSRSNARRQSSKQTLPSSSSTVNNTTSQTQNGKDKASKASSGSDRHQDKGRRKKSSTGLLYSFSAFFGGKNNRLKGKSQNLRTTLPHNDYGMGNRDRNSSMEIWSFIVRIIISLLVILSMYWLMGLSPLPANSALTKSWSKSESSLPSKLSLQARNFIKKGRTPNLNVPKRVLIMNRPNDVEPPITLPNMVPTLGEDGEDTKFNLSPISDIISYNADYGDLQISFLQPGEERKIRHDPEEMPMDGHVYTEEDFDAHDGWEEYYAFDDEYVRNIPFEEGRQTEAQNKCRYNEWHRLYYPNCNTFHEIEIIKGDSDSDGINDGNKPNMKLGSGAYREVYLLHERYDTEMVVKIQKYHNNPFKLDRYEFIRMDALIMERLTASPRIVDMYGHCATSIFSEYLPIEAEKLIIPHSGLGQHLHDEEEVKPQNKLNPSHQLKLALEMAESIADLHGFQDGVLVHDDIQLCQFLVTSEGKLKLNDFNRAEAMLFDERPGEMGGYCKYQNGKGGGEYRAPEEYRDGFLNEKIDVYSFGYNIYGMLTGLFVFYQYPDIHQKDLEKKILDGEKPYLDPRYKGRDWIQDRLILIMERCWEFEPDERVDIFEIVSFLRHTLEAAKKQGIYENFDVYPSIPGRE</sequence>
<feature type="region of interest" description="Disordered" evidence="1">
    <location>
        <begin position="1"/>
        <end position="61"/>
    </location>
</feature>
<evidence type="ECO:0000313" key="4">
    <source>
        <dbReference type="EMBL" id="CAE0455322.1"/>
    </source>
</evidence>
<protein>
    <recommendedName>
        <fullName evidence="3">Protein kinase domain-containing protein</fullName>
    </recommendedName>
</protein>
<dbReference type="InterPro" id="IPR011009">
    <property type="entry name" value="Kinase-like_dom_sf"/>
</dbReference>